<feature type="compositionally biased region" description="Basic and acidic residues" evidence="1">
    <location>
        <begin position="719"/>
        <end position="731"/>
    </location>
</feature>
<feature type="region of interest" description="Disordered" evidence="1">
    <location>
        <begin position="4239"/>
        <end position="4274"/>
    </location>
</feature>
<feature type="compositionally biased region" description="Pro residues" evidence="1">
    <location>
        <begin position="4023"/>
        <end position="4041"/>
    </location>
</feature>
<feature type="region of interest" description="Disordered" evidence="1">
    <location>
        <begin position="3067"/>
        <end position="3131"/>
    </location>
</feature>
<feature type="non-terminal residue" evidence="3">
    <location>
        <position position="4414"/>
    </location>
</feature>
<feature type="compositionally biased region" description="Low complexity" evidence="1">
    <location>
        <begin position="2711"/>
        <end position="2720"/>
    </location>
</feature>
<feature type="compositionally biased region" description="Pro residues" evidence="1">
    <location>
        <begin position="2721"/>
        <end position="2743"/>
    </location>
</feature>
<feature type="compositionally biased region" description="Pro residues" evidence="1">
    <location>
        <begin position="4244"/>
        <end position="4259"/>
    </location>
</feature>
<dbReference type="SMART" id="SM00343">
    <property type="entry name" value="ZnF_C2HC"/>
    <property type="match status" value="5"/>
</dbReference>
<feature type="compositionally biased region" description="Basic and acidic residues" evidence="1">
    <location>
        <begin position="2111"/>
        <end position="2120"/>
    </location>
</feature>
<feature type="compositionally biased region" description="Polar residues" evidence="1">
    <location>
        <begin position="780"/>
        <end position="789"/>
    </location>
</feature>
<feature type="region of interest" description="Disordered" evidence="1">
    <location>
        <begin position="2659"/>
        <end position="2762"/>
    </location>
</feature>
<feature type="compositionally biased region" description="Low complexity" evidence="1">
    <location>
        <begin position="3177"/>
        <end position="3187"/>
    </location>
</feature>
<feature type="region of interest" description="Disordered" evidence="1">
    <location>
        <begin position="1548"/>
        <end position="1624"/>
    </location>
</feature>
<feature type="region of interest" description="Disordered" evidence="1">
    <location>
        <begin position="144"/>
        <end position="189"/>
    </location>
</feature>
<feature type="domain" description="CCHC-type" evidence="2">
    <location>
        <begin position="3389"/>
        <end position="3405"/>
    </location>
</feature>
<feature type="region of interest" description="Disordered" evidence="1">
    <location>
        <begin position="2091"/>
        <end position="2130"/>
    </location>
</feature>
<feature type="compositionally biased region" description="Polar residues" evidence="1">
    <location>
        <begin position="745"/>
        <end position="762"/>
    </location>
</feature>
<feature type="compositionally biased region" description="Low complexity" evidence="1">
    <location>
        <begin position="156"/>
        <end position="175"/>
    </location>
</feature>
<accession>A0ABY6LAQ9</accession>
<organism evidence="3 4">
    <name type="scientific">Cordylochernes scorpioides</name>
    <dbReference type="NCBI Taxonomy" id="51811"/>
    <lineage>
        <taxon>Eukaryota</taxon>
        <taxon>Metazoa</taxon>
        <taxon>Ecdysozoa</taxon>
        <taxon>Arthropoda</taxon>
        <taxon>Chelicerata</taxon>
        <taxon>Arachnida</taxon>
        <taxon>Pseudoscorpiones</taxon>
        <taxon>Cheliferoidea</taxon>
        <taxon>Chernetidae</taxon>
        <taxon>Cordylochernes</taxon>
    </lineage>
</organism>
<feature type="compositionally biased region" description="Polar residues" evidence="1">
    <location>
        <begin position="3781"/>
        <end position="3795"/>
    </location>
</feature>
<feature type="region of interest" description="Disordered" evidence="1">
    <location>
        <begin position="1245"/>
        <end position="1294"/>
    </location>
</feature>
<reference evidence="3 4" key="1">
    <citation type="submission" date="2022-01" db="EMBL/GenBank/DDBJ databases">
        <title>A chromosomal length assembly of Cordylochernes scorpioides.</title>
        <authorList>
            <person name="Zeh D."/>
            <person name="Zeh J."/>
        </authorList>
    </citation>
    <scope>NUCLEOTIDE SEQUENCE [LARGE SCALE GENOMIC DNA]</scope>
    <source>
        <strain evidence="3">IN4F17</strain>
        <tissue evidence="3">Whole Body</tissue>
    </source>
</reference>
<feature type="compositionally biased region" description="Pro residues" evidence="1">
    <location>
        <begin position="395"/>
        <end position="408"/>
    </location>
</feature>
<feature type="region of interest" description="Disordered" evidence="1">
    <location>
        <begin position="927"/>
        <end position="952"/>
    </location>
</feature>
<feature type="compositionally biased region" description="Pro residues" evidence="1">
    <location>
        <begin position="600"/>
        <end position="621"/>
    </location>
</feature>
<feature type="compositionally biased region" description="Basic residues" evidence="1">
    <location>
        <begin position="2121"/>
        <end position="2130"/>
    </location>
</feature>
<feature type="compositionally biased region" description="Polar residues" evidence="1">
    <location>
        <begin position="813"/>
        <end position="830"/>
    </location>
</feature>
<sequence length="4414" mass="472834">MGGSDSLYCKYTTCLHSAVRPRVARAPGFSPLASCEMSLDMPNSASPGSPGSAGQMPGRPSIQSPTGGKISKNNEFQKVISKENSEHQEYANPPAGVRDANLAAARDDVTAPLTAASCSATVANPASLSWGDSEMADMDVNNGFTTVRTKKRRRVSPGSPAAAAPSSGTRGAGATRRPRSSTGWAPRAEEVRTTRAHIAEARARQASSTEDHCVYIERSPELEPYHYMRALDRMLGGTREVFQMTKMNGHFLVGLANRGLAERLVNEGLEVEGTLHRAFPFRKRAERITVGNLPFFVGDAAVISALSSFGRVTSIAPKLMKAGPYIYNDGRREAFIILREGMTIERLPTRLDITIKGEAWPAYLSSGIRCSRCRGQGHRRANCPLLARRTTAPGPATPTSPTSVPPATAPGLPQQPSAQPPPPASPSPTMEVSDVPPTRRAALHPPEALRQSPPAPSALPAEDAPPAPPPVTPAPSLRTPGSREPAAPTPDVEMSIVEETFASSTSSAKNATRVDLDAFIEGLPGVSFAKTDALGLGREEVLDLLSSRTKAQRKGPLLSPPQCDALVGLIGQILDLKPGHTSNLYKVLGQVKAELRTTPAVPPTPTLPAPRPDGPIPPPPHGDTTTPDMATSPSPLSTQMDRALMDKRWEALRDLMHQLDLEFELDLEHRFESRVDEDDIIRAILYPGDREPLIKRLPTPDRYTLGGLMSTAIRRARELDPSILELPEHTSRKPGRGRRPPPRNTVCTSNTAPNWSPSTTLGHWTGCSEELPESSRSPRAGQQHQNGPTDHSCWRPTTDHPCTASAVSSPASCADTLQSSHGGLQRSSRGPSCAPLIRTSAISTSGPSLSYGGDASCPSTSDPCSVPANTWESRACGPNTGRGDVHRGGDLCVLHVIGKKTQRESTSMLSSRGSPACHSLRRTPLVLGGRRSWTSSPRGPRRRGRDPLLSPPQCDALVGLIGQILDLKPGHTSNLYKVLGQVKAELRTTPAVPPTPTLPAPWPAKPTPPALHGEKTSPDIATPPPPLSTEFIDACYDQANDIIYELSDERYSETLSDIGVTEGDIVEAIIFPDDREPLLRRLSTQKRTTLAGIVSAASERARSSDPFYQAMVGSDSLYCKYTTCLHTAVRPRVARAPECFASGGRKVSRMATNFIRAESPSKAEQKPVRHGSLAHPCAELSANQDLQNEIPIVLRKNQNYVNPPAGGQDANSAAPVDLAAIPTSNAAAQVRRNWADITEEVNPGAEEGFTLVQGRKRRRGSGNSPTTAAPSSNAGASRTIRRPQSSAGSVPRAQEIRATRAHIADARARQASSSEEHCVYIEHSPELEPFHYLRALDRKLGGTAGVIQITKVNGHQLLGLTNRGLAERLISEGLEVEGTLLRAFPFRKRAERITVGNLPFFVADSAVITALSPFGRVTSIAPKQMKAGPYVYVDGRRDVFITLHEGITIERLPTRLDINIKGQAWPAYLSSGIRCSRCHGQGHRRAICPLLAGLANNTRMAPPTTPAGVPPPTTSAPPQRSAVQPPAPAPSNLAMEVCSAPPMARAVLHPSAPRPSPPAAPALPMEETPSAPPPVIPAPSPQVPKNPVDPRSATPRHPEPTPPARPDFAAPHGPPPIQETLGPAAPTKDVEMPIVEETFASPTSSAKNATRVDLDAFIEGLPSVSFAKTDALGLGREEVLDLLSSRTKAQRKGPLLSPPQCDALVGLIGQILDLKPGHTSNLYKVLGQVKAELRTTPAVPPTPTLPAPWPAKPTPPALHGEKTSPDIATPQPPLSTEFIDACYDQANDIIYELSDERYSETLSDIGVTEGDIVEAIIFPDDREPLLRRLSTQKRTTLAALAGIVSAASERARSSDPFVREGLRIFSEMLPPLICMSSSASPGSSGSAGQEPGRPSIPAPTGGRISSENGNQKILKENSENRVYANPPAGVKDVNLAAAHDVTLNLPAGTSSNGAARVLGSWADCIEDLSPGAEDDFTVVKTKKRRRESSNSPTAAAPSSNSGGARSSRRLHSSARSVPRAQEIPTTRTHITEARARQASSSEEHCVYLEHGPELQPFHYLRELDKLLGGTAGIIQISKALWAHHIHRAQNDEGRPVHLHRRSPRGVHRPSRRNDNREAPHPPRHHHQRRGLARLSLYRHQVFQMPRSGAPQGQMPPACRAGHQHQNGPTDHSCWRPTTDHPCTASAVSSPASCADTLHPAMEVCSAPPVARAALHSSAPRPSPPAAPAFPMEETPPAPPPVTPAPSLQTPGSREPAAPTPDVEMSIVEETLASFTSSAKNATRVDLDAFIEGHPSVSFAKTDALGLGREEVLDLLSSRTKAQRKGPLLSPPQCDALVGLIGQILDLRPGAASNLYKVLGQVKAELRTTPAVPPTPTLPAPWPSKPTPPALHGEKTSPDIATPPPPLSTKFIDACYDQANDIIYELSDERYSEPLSDIGVTEGDIVEAIIFPDDREPLLRRLSTQKRTTLAGIVSAASERARSSDPFVREGLRILSEMLPPPNLLLGGTAGVIQVSKVNGHQLLGLANRGLAERLINNGLEVEGTLLRAFPFRKRAERITVGNLPFFVEDSAIIKALGPYGRITSIAPKMMKAGPYTYTDGRREAFIVLHEGVTTERLPTRLNITIKGEAWPAYLSSGIKCSRCHGQGHRRANCPLLAGRTTALGPATPTSPTRVPPATAPRLPQQPSAQPPPPASPSPTMEVSDVPPTSRAALHPPAALRQPPPAPSALPAEDAPPAPPPVTPAPSLRTPGSREPAAPTQDVEMSIVEETSASSTSSAKNATRIDLDAFIERHPSVSFAETDALGLGREEVLDLLSSRTKAQRNGPLLPPPQCDALAGLIRQILDLRPGAASNLYKVLGQVKAELRTTPAAVPTPPPPAPRPAETTSPALHGERTSPDIATPPPPLSTQFIDACYDQAGDIIFALSRERFSEPLSNIGVTEGDIVEAIIFPEDREPLFRRLSTQKRTTLAEIISAASECARNSDPFDTACTVSTPHVYTCSIRSWWVATACTVSTPHVYTCSTRPWWVVTACTVSTPHVYTRPCGHESRELPSFSPLASGITSRMATNLARAESPSHAEQKPVGHGEKAQPCAELSKKEDLQKKSSNLFGKSQGYANPPAGGHHANPATPTDFVTASFSEAAAQANRSWADLAEDNNHESENPFITVQRKKRRRGSAESPAAAAPSSNIRGAGAIRRPRSSTGWAPRAEEVRTTRAHIAEARARQASSTEDHCVYIERSPELEPYHYMRALDRMLGGTREVFQMTKMNGHFLVGLANRGLAEHLVNEGLEVEGTFHRAFPFRKRAERITVGNLPFFVGDAAVISALSSFGRVTSIAPKLMKAGPYVYNDGHREAFIILREGMTIERLPTRLDISIKGEAWPAYLSSGIRCSRCRGQGHRRANCPMLVGRTTAPGPATPTSPTSVPPATAPRLPQQPSARPPPPASPSSTMEVSDDTPPAPPPVTPAPSLRTPGSHEPAAPTLDVEMSIVEETSASSTSSAKNATRVDLDAFIEGLPSVSFAKTDALGLGQEEVLDFLSSRTKAQRKGPLLSPPQCDALVGLIGQILDLKPGHTSNLYKVLGQVRAELTKTPAAAPTPPPPAPRLAGPIPPVPHGDSTTLAMATPPPPLSTQMDRALMDKRWEALRDLMHELDREFELDLEHRFQSRVSRMATNFIRAESPSKAEQGPVRHGSLAKPCAELSANQDLQNEIPIVLRKNQNYVNPPAGGQDANSAAPVDLAAIPTSNAAAQVRRNWADITEEVNPGAEEGFTLVQGRKRRRGSGNSPTTAAPSSNAGASRPIRRTQSSAGSVPRAQEIRATRAHIADARARQASSSEEHCVYIEHSPELEPFHYLRALDRKLGGTAGIIQITKVNGHQLLGLTNRGLAERLISEGLEVEGTLLRAFPFRKRAERITVGNLPFFVADSAVITALSPYGRVTSIAPKQMKAGPYVYVDGRRDVFITLHEGITIERLPTRLDINIKGQAWPAYLSSGIRCSRCHGQGHRRAICPLLAGLANNTRMAPPTTPAGVPPPTTSAPPQRAPPMAQAVLHPSAPRPSPPAAPALPMEETPSTPPPVTPAPSLQAPEVPVGPRPTKSQHPEPTPPARPDFVALRDPLKTQVTLGPAAPTPDVEMSIVEETTASSTSAAKNATRVDLDAFIEVHPSVSFAEMDALGLGREEVLDLLSSRTKAQRKGPLLSPPQCDALAGLIGQILDLKPGHTSNLYKVLGQVRAELTKTPAAAPTPTMPAPRPAETAPPAPQGEESAPAEVAYPPPLPVKMTDEARERWLLDLFKELNYRTFLIPLLSWTRPEQIIRAALHSGEERNDILGAHPNQRSILANFLGSVIEHAQGDDQSALDQLSDFSGDKKEVMVKRKKGELTILGLVEEGRGVEVIPTANAKLSGDVIGHEEVGRC</sequence>
<feature type="region of interest" description="Disordered" evidence="1">
    <location>
        <begin position="1876"/>
        <end position="1908"/>
    </location>
</feature>
<feature type="domain" description="CCHC-type" evidence="2">
    <location>
        <begin position="369"/>
        <end position="385"/>
    </location>
</feature>
<feature type="domain" description="CCHC-type" evidence="2">
    <location>
        <begin position="3994"/>
        <end position="4010"/>
    </location>
</feature>
<feature type="region of interest" description="Disordered" evidence="1">
    <location>
        <begin position="991"/>
        <end position="1023"/>
    </location>
</feature>
<feature type="compositionally biased region" description="Pro residues" evidence="1">
    <location>
        <begin position="1739"/>
        <end position="1756"/>
    </location>
</feature>
<feature type="compositionally biased region" description="Basic and acidic residues" evidence="1">
    <location>
        <begin position="3074"/>
        <end position="3088"/>
    </location>
</feature>
<evidence type="ECO:0000259" key="2">
    <source>
        <dbReference type="SMART" id="SM00343"/>
    </source>
</evidence>
<gene>
    <name evidence="3" type="ORF">LAZ67_15002919</name>
</gene>
<feature type="compositionally biased region" description="Basic residues" evidence="1">
    <location>
        <begin position="2096"/>
        <end position="2110"/>
    </location>
</feature>
<feature type="compositionally biased region" description="Basic and acidic residues" evidence="1">
    <location>
        <begin position="2029"/>
        <end position="2039"/>
    </location>
</feature>
<feature type="compositionally biased region" description="Pro residues" evidence="1">
    <location>
        <begin position="3415"/>
        <end position="3428"/>
    </location>
</feature>
<feature type="compositionally biased region" description="Pro residues" evidence="1">
    <location>
        <begin position="991"/>
        <end position="1009"/>
    </location>
</feature>
<feature type="domain" description="CCHC-type" evidence="2">
    <location>
        <begin position="1474"/>
        <end position="1490"/>
    </location>
</feature>
<feature type="compositionally biased region" description="Low complexity" evidence="1">
    <location>
        <begin position="1876"/>
        <end position="1888"/>
    </location>
</feature>
<feature type="region of interest" description="Disordered" evidence="1">
    <location>
        <begin position="3152"/>
        <end position="3210"/>
    </location>
</feature>
<feature type="compositionally biased region" description="Pro residues" evidence="1">
    <location>
        <begin position="2220"/>
        <end position="2243"/>
    </location>
</feature>
<feature type="compositionally biased region" description="Pro residues" evidence="1">
    <location>
        <begin position="1503"/>
        <end position="1515"/>
    </location>
</feature>
<name>A0ABY6LAQ9_9ARAC</name>
<feature type="region of interest" description="Disordered" evidence="1">
    <location>
        <begin position="2867"/>
        <end position="2902"/>
    </location>
</feature>
<feature type="compositionally biased region" description="Pro residues" evidence="1">
    <location>
        <begin position="2370"/>
        <end position="2388"/>
    </location>
</feature>
<feature type="region of interest" description="Disordered" evidence="1">
    <location>
        <begin position="40"/>
        <end position="72"/>
    </location>
</feature>
<feature type="region of interest" description="Disordered" evidence="1">
    <location>
        <begin position="3765"/>
        <end position="3813"/>
    </location>
</feature>
<dbReference type="PANTHER" id="PTHR10829">
    <property type="entry name" value="CORTACTIN AND DREBRIN"/>
    <property type="match status" value="1"/>
</dbReference>
<evidence type="ECO:0000313" key="3">
    <source>
        <dbReference type="EMBL" id="UYV77934.1"/>
    </source>
</evidence>
<feature type="compositionally biased region" description="Pro residues" evidence="1">
    <location>
        <begin position="2872"/>
        <end position="2881"/>
    </location>
</feature>
<feature type="domain" description="CCHC-type" evidence="2">
    <location>
        <begin position="2639"/>
        <end position="2655"/>
    </location>
</feature>
<feature type="region of interest" description="Disordered" evidence="1">
    <location>
        <begin position="719"/>
        <end position="793"/>
    </location>
</feature>
<feature type="region of interest" description="Disordered" evidence="1">
    <location>
        <begin position="597"/>
        <end position="637"/>
    </location>
</feature>
<feature type="region of interest" description="Disordered" evidence="1">
    <location>
        <begin position="4019"/>
        <end position="4107"/>
    </location>
</feature>
<dbReference type="EMBL" id="CP092877">
    <property type="protein sequence ID" value="UYV77934.1"/>
    <property type="molecule type" value="Genomic_DNA"/>
</dbReference>
<feature type="region of interest" description="Disordered" evidence="1">
    <location>
        <begin position="2214"/>
        <end position="2260"/>
    </location>
</feature>
<evidence type="ECO:0000313" key="4">
    <source>
        <dbReference type="Proteomes" id="UP001235939"/>
    </source>
</evidence>
<keyword evidence="4" id="KW-1185">Reference proteome</keyword>
<feature type="compositionally biased region" description="Basic residues" evidence="1">
    <location>
        <begin position="732"/>
        <end position="741"/>
    </location>
</feature>
<feature type="region of interest" description="Disordered" evidence="1">
    <location>
        <begin position="813"/>
        <end position="835"/>
    </location>
</feature>
<feature type="region of interest" description="Disordered" evidence="1">
    <location>
        <begin position="3404"/>
        <end position="3480"/>
    </location>
</feature>
<feature type="compositionally biased region" description="Pro residues" evidence="1">
    <location>
        <begin position="1570"/>
        <end position="1584"/>
    </location>
</feature>
<feature type="region of interest" description="Disordered" evidence="1">
    <location>
        <begin position="1499"/>
        <end position="1534"/>
    </location>
</feature>
<feature type="compositionally biased region" description="Polar residues" evidence="1">
    <location>
        <begin position="1261"/>
        <end position="1288"/>
    </location>
</feature>
<proteinExistence type="predicted"/>
<feature type="region of interest" description="Disordered" evidence="1">
    <location>
        <begin position="1739"/>
        <end position="1770"/>
    </location>
</feature>
<feature type="region of interest" description="Disordered" evidence="1">
    <location>
        <begin position="2369"/>
        <end position="2403"/>
    </location>
</feature>
<feature type="compositionally biased region" description="Polar residues" evidence="1">
    <location>
        <begin position="61"/>
        <end position="72"/>
    </location>
</feature>
<feature type="compositionally biased region" description="Low complexity" evidence="1">
    <location>
        <begin position="41"/>
        <end position="58"/>
    </location>
</feature>
<feature type="region of interest" description="Disordered" evidence="1">
    <location>
        <begin position="384"/>
        <end position="492"/>
    </location>
</feature>
<feature type="compositionally biased region" description="Pro residues" evidence="1">
    <location>
        <begin position="453"/>
        <end position="473"/>
    </location>
</feature>
<evidence type="ECO:0000256" key="1">
    <source>
        <dbReference type="SAM" id="MobiDB-lite"/>
    </source>
</evidence>
<feature type="compositionally biased region" description="Pro residues" evidence="1">
    <location>
        <begin position="4053"/>
        <end position="4062"/>
    </location>
</feature>
<feature type="region of interest" description="Disordered" evidence="1">
    <location>
        <begin position="2146"/>
        <end position="2172"/>
    </location>
</feature>
<feature type="compositionally biased region" description="Pro residues" evidence="1">
    <location>
        <begin position="1552"/>
        <end position="1561"/>
    </location>
</feature>
<feature type="compositionally biased region" description="Low complexity" evidence="1">
    <location>
        <begin position="1989"/>
        <end position="2005"/>
    </location>
</feature>
<dbReference type="InterPro" id="IPR001878">
    <property type="entry name" value="Znf_CCHC"/>
</dbReference>
<feature type="compositionally biased region" description="Low complexity" evidence="1">
    <location>
        <begin position="928"/>
        <end position="938"/>
    </location>
</feature>
<dbReference type="Proteomes" id="UP001235939">
    <property type="component" value="Chromosome 15"/>
</dbReference>
<feature type="region of interest" description="Disordered" evidence="1">
    <location>
        <begin position="1976"/>
        <end position="2039"/>
    </location>
</feature>
<protein>
    <recommendedName>
        <fullName evidence="2">CCHC-type domain-containing protein</fullName>
    </recommendedName>
</protein>
<dbReference type="PANTHER" id="PTHR10829:SF25">
    <property type="entry name" value="DREBRIN-LIKE PROTEIN"/>
    <property type="match status" value="1"/>
</dbReference>